<evidence type="ECO:0000313" key="2">
    <source>
        <dbReference type="Proteomes" id="UP001251528"/>
    </source>
</evidence>
<dbReference type="Gene3D" id="3.30.559.10">
    <property type="entry name" value="Chloramphenicol acetyltransferase-like domain"/>
    <property type="match status" value="1"/>
</dbReference>
<gene>
    <name evidence="1" type="ORF">QQS21_001655</name>
</gene>
<keyword evidence="2" id="KW-1185">Reference proteome</keyword>
<proteinExistence type="predicted"/>
<dbReference type="EMBL" id="JASWJB010000017">
    <property type="protein sequence ID" value="KAK2612391.1"/>
    <property type="molecule type" value="Genomic_DNA"/>
</dbReference>
<dbReference type="Proteomes" id="UP001251528">
    <property type="component" value="Unassembled WGS sequence"/>
</dbReference>
<reference evidence="1" key="1">
    <citation type="submission" date="2023-06" db="EMBL/GenBank/DDBJ databases">
        <title>Conoideocrella luteorostrata (Hypocreales: Clavicipitaceae), a potential biocontrol fungus for elongate hemlock scale in United States Christmas tree production areas.</title>
        <authorList>
            <person name="Barrett H."/>
            <person name="Lovett B."/>
            <person name="Macias A.M."/>
            <person name="Stajich J.E."/>
            <person name="Kasson M.T."/>
        </authorList>
    </citation>
    <scope>NUCLEOTIDE SEQUENCE</scope>
    <source>
        <strain evidence="1">ARSEF 14590</strain>
    </source>
</reference>
<accession>A0AAJ0G3C7</accession>
<name>A0AAJ0G3C7_9HYPO</name>
<dbReference type="InterPro" id="IPR023213">
    <property type="entry name" value="CAT-like_dom_sf"/>
</dbReference>
<protein>
    <submittedName>
        <fullName evidence="1">Uncharacterized protein</fullName>
    </submittedName>
</protein>
<evidence type="ECO:0000313" key="1">
    <source>
        <dbReference type="EMBL" id="KAK2612391.1"/>
    </source>
</evidence>
<sequence>MVLSWCGARAKKPSTGETLSSQLQNVIYPVRLLDQPTQTQKMLTWVMCFNDVLDASMLHTSLCRLLEIGDWKKLGSRLRVRDDGLLEAFAPKKFTLEYPACTFFHDEHYNSHIRSHPAGRHFSLPTERAFTQTYPSDSRSELAHPNAPLTVQHLIDRNLPLLVLHIMGFCDATVVTLSWPGSIMDNDSFKWLIHAWSLVLDGRQDTIPKAVGCRGEDVLQGLVSKPHEQKTAQESITEDRSAPSRYWIPEWLRRRSQAPTQKRMVYIPKVIYSELLKEVKRDVSRLLEDEKHRPLLNDADILFAWVTKLQGEGGEGKSRAVIASNMVNLRHHIYELGQSRYPYIQNLTFAVHSILSAEDTKESVSQIALKHKRSMDKMSSENQLLSLIKSLLETRKIGKDPLQPKADAGTVSLKYCNMASMELLKVADFGPAVLHCGDLNTPRYNPPGTMTAGYSLEMDTKVTEPVCQVIGKDHGDHFWMYCQLEPDVWVKLEEELYRLQKCFNSPVVGKTLRFPSTYKR</sequence>
<dbReference type="AlphaFoldDB" id="A0AAJ0G3C7"/>
<organism evidence="1 2">
    <name type="scientific">Conoideocrella luteorostrata</name>
    <dbReference type="NCBI Taxonomy" id="1105319"/>
    <lineage>
        <taxon>Eukaryota</taxon>
        <taxon>Fungi</taxon>
        <taxon>Dikarya</taxon>
        <taxon>Ascomycota</taxon>
        <taxon>Pezizomycotina</taxon>
        <taxon>Sordariomycetes</taxon>
        <taxon>Hypocreomycetidae</taxon>
        <taxon>Hypocreales</taxon>
        <taxon>Clavicipitaceae</taxon>
        <taxon>Conoideocrella</taxon>
    </lineage>
</organism>
<comment type="caution">
    <text evidence="1">The sequence shown here is derived from an EMBL/GenBank/DDBJ whole genome shotgun (WGS) entry which is preliminary data.</text>
</comment>